<name>A0A5J4TZZ7_9EUKA</name>
<feature type="domain" description="Ig-like" evidence="2">
    <location>
        <begin position="212"/>
        <end position="254"/>
    </location>
</feature>
<evidence type="ECO:0000313" key="3">
    <source>
        <dbReference type="EMBL" id="KAA6363549.1"/>
    </source>
</evidence>
<reference evidence="3 4" key="1">
    <citation type="submission" date="2019-03" db="EMBL/GenBank/DDBJ databases">
        <title>Single cell metagenomics reveals metabolic interactions within the superorganism composed of flagellate Streblomastix strix and complex community of Bacteroidetes bacteria on its surface.</title>
        <authorList>
            <person name="Treitli S.C."/>
            <person name="Kolisko M."/>
            <person name="Husnik F."/>
            <person name="Keeling P."/>
            <person name="Hampl V."/>
        </authorList>
    </citation>
    <scope>NUCLEOTIDE SEQUENCE [LARGE SCALE GENOMIC DNA]</scope>
    <source>
        <strain evidence="3">ST1C</strain>
    </source>
</reference>
<dbReference type="EMBL" id="SNRW01022770">
    <property type="protein sequence ID" value="KAA6363549.1"/>
    <property type="molecule type" value="Genomic_DNA"/>
</dbReference>
<evidence type="ECO:0000259" key="2">
    <source>
        <dbReference type="PROSITE" id="PS50835"/>
    </source>
</evidence>
<gene>
    <name evidence="3" type="ORF">EZS28_040924</name>
</gene>
<evidence type="ECO:0000313" key="4">
    <source>
        <dbReference type="Proteomes" id="UP000324800"/>
    </source>
</evidence>
<organism evidence="3 4">
    <name type="scientific">Streblomastix strix</name>
    <dbReference type="NCBI Taxonomy" id="222440"/>
    <lineage>
        <taxon>Eukaryota</taxon>
        <taxon>Metamonada</taxon>
        <taxon>Preaxostyla</taxon>
        <taxon>Oxymonadida</taxon>
        <taxon>Streblomastigidae</taxon>
        <taxon>Streblomastix</taxon>
    </lineage>
</organism>
<dbReference type="InterPro" id="IPR013083">
    <property type="entry name" value="Znf_RING/FYVE/PHD"/>
</dbReference>
<feature type="region of interest" description="Disordered" evidence="1">
    <location>
        <begin position="277"/>
        <end position="301"/>
    </location>
</feature>
<dbReference type="PROSITE" id="PS50835">
    <property type="entry name" value="IG_LIKE"/>
    <property type="match status" value="1"/>
</dbReference>
<protein>
    <recommendedName>
        <fullName evidence="2">Ig-like domain-containing protein</fullName>
    </recommendedName>
</protein>
<proteinExistence type="predicted"/>
<evidence type="ECO:0000256" key="1">
    <source>
        <dbReference type="SAM" id="MobiDB-lite"/>
    </source>
</evidence>
<feature type="compositionally biased region" description="Pro residues" evidence="1">
    <location>
        <begin position="277"/>
        <end position="293"/>
    </location>
</feature>
<sequence length="344" mass="39328">MYQKYHHPNQMTAPYNQQVQYNQQVPPQQQVKFSEYIKNPPAYIGYITMVFGNIESKTDYDEHSVGSIILLVKLNVQLSGAQTNEPIRILVDGLNLYKDECLTYIGNPTVLDFECSIMQKPPGIHWFKLEKTSWDRRQHTPPPVPIPVPPVNANEEVPFANYIQNPNVFEGKKTSFQGKVGDSQWYNQDGVTGTTFSILLDAAKSGATISEPIYILVQDGNDYISEMNMQKGQSIVFQFTCEILNKPPNMHWFKLIKTSYPDSDYVSVHPNPIPIPRPLPVPIPKPDPIPAPQQPQTDPEKEKRIFCHLTNKIMTNPVRADDGWYYNALEINQYLQTHRNVLPT</sequence>
<feature type="non-terminal residue" evidence="3">
    <location>
        <position position="344"/>
    </location>
</feature>
<dbReference type="Gene3D" id="3.30.40.10">
    <property type="entry name" value="Zinc/RING finger domain, C3HC4 (zinc finger)"/>
    <property type="match status" value="1"/>
</dbReference>
<dbReference type="Proteomes" id="UP000324800">
    <property type="component" value="Unassembled WGS sequence"/>
</dbReference>
<accession>A0A5J4TZZ7</accession>
<dbReference type="AlphaFoldDB" id="A0A5J4TZZ7"/>
<comment type="caution">
    <text evidence="3">The sequence shown here is derived from an EMBL/GenBank/DDBJ whole genome shotgun (WGS) entry which is preliminary data.</text>
</comment>
<dbReference type="InterPro" id="IPR007110">
    <property type="entry name" value="Ig-like_dom"/>
</dbReference>